<feature type="non-terminal residue" evidence="1">
    <location>
        <position position="66"/>
    </location>
</feature>
<evidence type="ECO:0000313" key="1">
    <source>
        <dbReference type="EMBL" id="KAK6642888.1"/>
    </source>
</evidence>
<accession>A0AAN8SAT4</accession>
<name>A0AAN8SAT4_POLSC</name>
<dbReference type="Proteomes" id="UP001372834">
    <property type="component" value="Unassembled WGS sequence"/>
</dbReference>
<organism evidence="1 2">
    <name type="scientific">Polyplax serrata</name>
    <name type="common">Common mouse louse</name>
    <dbReference type="NCBI Taxonomy" id="468196"/>
    <lineage>
        <taxon>Eukaryota</taxon>
        <taxon>Metazoa</taxon>
        <taxon>Ecdysozoa</taxon>
        <taxon>Arthropoda</taxon>
        <taxon>Hexapoda</taxon>
        <taxon>Insecta</taxon>
        <taxon>Pterygota</taxon>
        <taxon>Neoptera</taxon>
        <taxon>Paraneoptera</taxon>
        <taxon>Psocodea</taxon>
        <taxon>Troctomorpha</taxon>
        <taxon>Phthiraptera</taxon>
        <taxon>Anoplura</taxon>
        <taxon>Polyplacidae</taxon>
        <taxon>Polyplax</taxon>
    </lineage>
</organism>
<comment type="caution">
    <text evidence="1">The sequence shown here is derived from an EMBL/GenBank/DDBJ whole genome shotgun (WGS) entry which is preliminary data.</text>
</comment>
<reference evidence="1 2" key="1">
    <citation type="submission" date="2023-10" db="EMBL/GenBank/DDBJ databases">
        <title>Genomes of two closely related lineages of the louse Polyplax serrata with different host specificities.</title>
        <authorList>
            <person name="Martinu J."/>
            <person name="Tarabai H."/>
            <person name="Stefka J."/>
            <person name="Hypsa V."/>
        </authorList>
    </citation>
    <scope>NUCLEOTIDE SEQUENCE [LARGE SCALE GENOMIC DNA]</scope>
    <source>
        <strain evidence="1">HR10_N</strain>
    </source>
</reference>
<dbReference type="EMBL" id="JAWJWE010000002">
    <property type="protein sequence ID" value="KAK6642888.1"/>
    <property type="molecule type" value="Genomic_DNA"/>
</dbReference>
<gene>
    <name evidence="1" type="ORF">RUM43_004390</name>
</gene>
<sequence>MELEEALVRRSRRVTTNGTGVGKSQFVKFKRNDFSPVASAFSRSLKCAGDLAELFKGTWLKRLENF</sequence>
<evidence type="ECO:0000313" key="2">
    <source>
        <dbReference type="Proteomes" id="UP001372834"/>
    </source>
</evidence>
<protein>
    <submittedName>
        <fullName evidence="1">Uncharacterized protein</fullName>
    </submittedName>
</protein>
<proteinExistence type="predicted"/>
<dbReference type="AlphaFoldDB" id="A0AAN8SAT4"/>